<feature type="domain" description="Suppressor of forked" evidence="4">
    <location>
        <begin position="15"/>
        <end position="94"/>
    </location>
</feature>
<sequence>MVLSFGGTTDDVLDFENGMKLFSKDIDYVTCYLDWVIAVNKKSHSKASLETVADNFTCQEAAWLWDRWSRYLYRCGDLDSIQSAERQIAKLFGTAVDMRWNLSQQCANNTLTRDIIKHVKCPAPNDTYAGPNRRYLDPKSMVMIRAAARI</sequence>
<reference evidence="5 6" key="1">
    <citation type="submission" date="2024-01" db="EMBL/GenBank/DDBJ databases">
        <title>A draft genome for a cacao thread blight-causing isolate of Paramarasmius palmivorus.</title>
        <authorList>
            <person name="Baruah I.K."/>
            <person name="Bukari Y."/>
            <person name="Amoako-Attah I."/>
            <person name="Meinhardt L.W."/>
            <person name="Bailey B.A."/>
            <person name="Cohen S.P."/>
        </authorList>
    </citation>
    <scope>NUCLEOTIDE SEQUENCE [LARGE SCALE GENOMIC DNA]</scope>
    <source>
        <strain evidence="5 6">GH-12</strain>
    </source>
</reference>
<protein>
    <submittedName>
        <fullName evidence="5">mRNA 3'-end-processing protein rna14</fullName>
    </submittedName>
</protein>
<keyword evidence="3" id="KW-0539">Nucleus</keyword>
<organism evidence="5 6">
    <name type="scientific">Paramarasmius palmivorus</name>
    <dbReference type="NCBI Taxonomy" id="297713"/>
    <lineage>
        <taxon>Eukaryota</taxon>
        <taxon>Fungi</taxon>
        <taxon>Dikarya</taxon>
        <taxon>Basidiomycota</taxon>
        <taxon>Agaricomycotina</taxon>
        <taxon>Agaricomycetes</taxon>
        <taxon>Agaricomycetidae</taxon>
        <taxon>Agaricales</taxon>
        <taxon>Marasmiineae</taxon>
        <taxon>Marasmiaceae</taxon>
        <taxon>Paramarasmius</taxon>
    </lineage>
</organism>
<evidence type="ECO:0000256" key="2">
    <source>
        <dbReference type="ARBA" id="ARBA00022737"/>
    </source>
</evidence>
<accession>A0AAW0BDP3</accession>
<keyword evidence="2" id="KW-0677">Repeat</keyword>
<gene>
    <name evidence="5" type="primary">RNA14_12</name>
    <name evidence="5" type="ORF">VNI00_016425</name>
</gene>
<dbReference type="GO" id="GO:0005634">
    <property type="term" value="C:nucleus"/>
    <property type="evidence" value="ECO:0007669"/>
    <property type="project" value="UniProtKB-SubCell"/>
</dbReference>
<dbReference type="Proteomes" id="UP001383192">
    <property type="component" value="Unassembled WGS sequence"/>
</dbReference>
<evidence type="ECO:0000313" key="5">
    <source>
        <dbReference type="EMBL" id="KAK7024301.1"/>
    </source>
</evidence>
<comment type="caution">
    <text evidence="5">The sequence shown here is derived from an EMBL/GenBank/DDBJ whole genome shotgun (WGS) entry which is preliminary data.</text>
</comment>
<proteinExistence type="predicted"/>
<evidence type="ECO:0000256" key="3">
    <source>
        <dbReference type="ARBA" id="ARBA00023242"/>
    </source>
</evidence>
<comment type="subcellular location">
    <subcellularLocation>
        <location evidence="1">Nucleus</location>
    </subcellularLocation>
</comment>
<dbReference type="SUPFAM" id="SSF48452">
    <property type="entry name" value="TPR-like"/>
    <property type="match status" value="1"/>
</dbReference>
<dbReference type="GO" id="GO:0006396">
    <property type="term" value="P:RNA processing"/>
    <property type="evidence" value="ECO:0007669"/>
    <property type="project" value="InterPro"/>
</dbReference>
<dbReference type="AlphaFoldDB" id="A0AAW0BDP3"/>
<dbReference type="InterPro" id="IPR011990">
    <property type="entry name" value="TPR-like_helical_dom_sf"/>
</dbReference>
<keyword evidence="6" id="KW-1185">Reference proteome</keyword>
<evidence type="ECO:0000313" key="6">
    <source>
        <dbReference type="Proteomes" id="UP001383192"/>
    </source>
</evidence>
<dbReference type="EMBL" id="JAYKXP010000127">
    <property type="protein sequence ID" value="KAK7024301.1"/>
    <property type="molecule type" value="Genomic_DNA"/>
</dbReference>
<evidence type="ECO:0000256" key="1">
    <source>
        <dbReference type="ARBA" id="ARBA00004123"/>
    </source>
</evidence>
<name>A0AAW0BDP3_9AGAR</name>
<evidence type="ECO:0000259" key="4">
    <source>
        <dbReference type="Pfam" id="PF05843"/>
    </source>
</evidence>
<dbReference type="Gene3D" id="1.25.40.1040">
    <property type="match status" value="1"/>
</dbReference>
<dbReference type="InterPro" id="IPR008847">
    <property type="entry name" value="Suf"/>
</dbReference>
<dbReference type="Pfam" id="PF05843">
    <property type="entry name" value="Suf"/>
    <property type="match status" value="1"/>
</dbReference>